<dbReference type="PANTHER" id="PTHR42706">
    <property type="entry name" value="FORMYLTETRAHYDROFOLATE DEFORMYLASE"/>
    <property type="match status" value="1"/>
</dbReference>
<keyword evidence="3" id="KW-0658">Purine biosynthesis</keyword>
<dbReference type="Gene3D" id="3.30.70.260">
    <property type="match status" value="1"/>
</dbReference>
<protein>
    <recommendedName>
        <fullName evidence="3 4">Formyltetrahydrofolate deformylase</fullName>
        <ecNumber evidence="3 4">3.5.1.10</ecNumber>
    </recommendedName>
    <alternativeName>
        <fullName evidence="3">Formyl-FH(4) hydrolase</fullName>
    </alternativeName>
</protein>
<dbReference type="PIRSF" id="PIRSF036480">
    <property type="entry name" value="FormyFH4_hydr"/>
    <property type="match status" value="1"/>
</dbReference>
<dbReference type="InterPro" id="IPR002912">
    <property type="entry name" value="ACT_dom"/>
</dbReference>
<dbReference type="EMBL" id="PDLO01000001">
    <property type="protein sequence ID" value="PHL00082.1"/>
    <property type="molecule type" value="Genomic_DNA"/>
</dbReference>
<sequence length="285" mass="33144">MSNSAILLIHCPDQPGLVAQVTEFVHRNRGNIINLDQHVDRHVGQFFMRIEWDLDNFLIPPDKISDYFETLIGKAYGMEWQLHFTEKRPRMAIFVSKASHCLYDLLQRHGTGEFDCDITAIVSNHRQLEYIAERFDIPFHHIPINRENKTEQEEKTTALLRELNTDFIVLARYMQVLSDAFCRTWSYRVINIHHSFLPAFKGARPYERAFERGVKLIGATSHYVTADLDEGPIIAQSVEPVSHHHTVDDLKRIGKDVEKRVLSQAVYLQLRHLVLPFGNRTIIFN</sequence>
<dbReference type="SUPFAM" id="SSF53328">
    <property type="entry name" value="Formyltransferase"/>
    <property type="match status" value="1"/>
</dbReference>
<dbReference type="Proteomes" id="UP000226437">
    <property type="component" value="Unassembled WGS sequence"/>
</dbReference>
<keyword evidence="2 3" id="KW-0378">Hydrolase</keyword>
<dbReference type="InterPro" id="IPR041729">
    <property type="entry name" value="Formyl-FH4-Hydrolase_C"/>
</dbReference>
<comment type="pathway">
    <text evidence="3">Purine metabolism; IMP biosynthesis via de novo pathway; formate from 10-formyl-5,6,7,8-tetrahydrofolate: step 1/1.</text>
</comment>
<dbReference type="PRINTS" id="PR01575">
    <property type="entry name" value="FFH4HYDRLASE"/>
</dbReference>
<reference evidence="6 7" key="1">
    <citation type="submission" date="2017-10" db="EMBL/GenBank/DDBJ databases">
        <title>The draft genome sequence of Lewinella marina KCTC 32374.</title>
        <authorList>
            <person name="Wang K."/>
        </authorList>
    </citation>
    <scope>NUCLEOTIDE SEQUENCE [LARGE SCALE GENOMIC DNA]</scope>
    <source>
        <strain evidence="6 7">MKG-38</strain>
    </source>
</reference>
<dbReference type="NCBIfam" id="TIGR00655">
    <property type="entry name" value="PurU"/>
    <property type="match status" value="1"/>
</dbReference>
<dbReference type="InterPro" id="IPR036477">
    <property type="entry name" value="Formyl_transf_N_sf"/>
</dbReference>
<evidence type="ECO:0000256" key="2">
    <source>
        <dbReference type="ARBA" id="ARBA00022801"/>
    </source>
</evidence>
<dbReference type="SUPFAM" id="SSF55021">
    <property type="entry name" value="ACT-like"/>
    <property type="match status" value="1"/>
</dbReference>
<dbReference type="OrthoDB" id="9806170at2"/>
<comment type="function">
    <text evidence="3">Catalyzes the hydrolysis of 10-formyltetrahydrofolate (formyl-FH4) to formate and tetrahydrofolate (FH4).</text>
</comment>
<evidence type="ECO:0000313" key="6">
    <source>
        <dbReference type="EMBL" id="PHL00082.1"/>
    </source>
</evidence>
<dbReference type="InterPro" id="IPR045865">
    <property type="entry name" value="ACT-like_dom_sf"/>
</dbReference>
<gene>
    <name evidence="3 6" type="primary">purU</name>
    <name evidence="6" type="ORF">CGL56_03310</name>
</gene>
<dbReference type="RefSeq" id="WP_099105060.1">
    <property type="nucleotide sequence ID" value="NZ_JAATJF010000001.1"/>
</dbReference>
<dbReference type="Pfam" id="PF01842">
    <property type="entry name" value="ACT"/>
    <property type="match status" value="1"/>
</dbReference>
<dbReference type="GO" id="GO:0006189">
    <property type="term" value="P:'de novo' IMP biosynthetic process"/>
    <property type="evidence" value="ECO:0007669"/>
    <property type="project" value="UniProtKB-UniRule"/>
</dbReference>
<dbReference type="InterPro" id="IPR044074">
    <property type="entry name" value="PurU_ACT"/>
</dbReference>
<dbReference type="PROSITE" id="PS51671">
    <property type="entry name" value="ACT"/>
    <property type="match status" value="1"/>
</dbReference>
<dbReference type="EC" id="3.5.1.10" evidence="3 4"/>
<dbReference type="CDD" id="cd08648">
    <property type="entry name" value="FMT_core_Formyl-FH4-Hydrolase_C"/>
    <property type="match status" value="1"/>
</dbReference>
<feature type="domain" description="ACT" evidence="5">
    <location>
        <begin position="6"/>
        <end position="87"/>
    </location>
</feature>
<dbReference type="GO" id="GO:0006730">
    <property type="term" value="P:one-carbon metabolic process"/>
    <property type="evidence" value="ECO:0007669"/>
    <property type="project" value="UniProtKB-KW"/>
</dbReference>
<organism evidence="6 7">
    <name type="scientific">Neolewinella marina</name>
    <dbReference type="NCBI Taxonomy" id="438751"/>
    <lineage>
        <taxon>Bacteria</taxon>
        <taxon>Pseudomonadati</taxon>
        <taxon>Bacteroidota</taxon>
        <taxon>Saprospiria</taxon>
        <taxon>Saprospirales</taxon>
        <taxon>Lewinellaceae</taxon>
        <taxon>Neolewinella</taxon>
    </lineage>
</organism>
<dbReference type="InterPro" id="IPR004810">
    <property type="entry name" value="PurU"/>
</dbReference>
<dbReference type="NCBIfam" id="NF004684">
    <property type="entry name" value="PRK06027.1"/>
    <property type="match status" value="1"/>
</dbReference>
<proteinExistence type="inferred from homology"/>
<keyword evidence="7" id="KW-1185">Reference proteome</keyword>
<evidence type="ECO:0000256" key="1">
    <source>
        <dbReference type="ARBA" id="ARBA00022563"/>
    </source>
</evidence>
<name>A0A2G0CJD8_9BACT</name>
<dbReference type="GO" id="GO:0008864">
    <property type="term" value="F:formyltetrahydrofolate deformylase activity"/>
    <property type="evidence" value="ECO:0007669"/>
    <property type="project" value="UniProtKB-UniRule"/>
</dbReference>
<dbReference type="PANTHER" id="PTHR42706:SF1">
    <property type="entry name" value="FORMYLTETRAHYDROFOLATE DEFORMYLASE 2, MITOCHONDRIAL"/>
    <property type="match status" value="1"/>
</dbReference>
<evidence type="ECO:0000259" key="5">
    <source>
        <dbReference type="PROSITE" id="PS51671"/>
    </source>
</evidence>
<evidence type="ECO:0000313" key="7">
    <source>
        <dbReference type="Proteomes" id="UP000226437"/>
    </source>
</evidence>
<comment type="caution">
    <text evidence="6">The sequence shown here is derived from an EMBL/GenBank/DDBJ whole genome shotgun (WGS) entry which is preliminary data.</text>
</comment>
<dbReference type="AlphaFoldDB" id="A0A2G0CJD8"/>
<comment type="similarity">
    <text evidence="3">Belongs to the PurU family.</text>
</comment>
<keyword evidence="1 3" id="KW-0554">One-carbon metabolism</keyword>
<evidence type="ECO:0000256" key="3">
    <source>
        <dbReference type="HAMAP-Rule" id="MF_01927"/>
    </source>
</evidence>
<accession>A0A2G0CJD8</accession>
<dbReference type="CDD" id="cd04875">
    <property type="entry name" value="ACT_F4HF-DF"/>
    <property type="match status" value="1"/>
</dbReference>
<evidence type="ECO:0000256" key="4">
    <source>
        <dbReference type="NCBIfam" id="TIGR00655"/>
    </source>
</evidence>
<dbReference type="Pfam" id="PF00551">
    <property type="entry name" value="Formyl_trans_N"/>
    <property type="match status" value="1"/>
</dbReference>
<dbReference type="Gene3D" id="3.40.50.170">
    <property type="entry name" value="Formyl transferase, N-terminal domain"/>
    <property type="match status" value="1"/>
</dbReference>
<dbReference type="HAMAP" id="MF_01927">
    <property type="entry name" value="PurU"/>
    <property type="match status" value="1"/>
</dbReference>
<feature type="active site" evidence="3">
    <location>
        <position position="229"/>
    </location>
</feature>
<dbReference type="UniPathway" id="UPA00074">
    <property type="reaction ID" value="UER00170"/>
</dbReference>
<comment type="catalytic activity">
    <reaction evidence="3">
        <text>(6R)-10-formyltetrahydrofolate + H2O = (6S)-5,6,7,8-tetrahydrofolate + formate + H(+)</text>
        <dbReference type="Rhea" id="RHEA:19833"/>
        <dbReference type="ChEBI" id="CHEBI:15377"/>
        <dbReference type="ChEBI" id="CHEBI:15378"/>
        <dbReference type="ChEBI" id="CHEBI:15740"/>
        <dbReference type="ChEBI" id="CHEBI:57453"/>
        <dbReference type="ChEBI" id="CHEBI:195366"/>
        <dbReference type="EC" id="3.5.1.10"/>
    </reaction>
</comment>
<dbReference type="InterPro" id="IPR002376">
    <property type="entry name" value="Formyl_transf_N"/>
</dbReference>